<dbReference type="GO" id="GO:0016192">
    <property type="term" value="P:vesicle-mediated transport"/>
    <property type="evidence" value="ECO:0007669"/>
    <property type="project" value="InterPro"/>
</dbReference>
<evidence type="ECO:0000256" key="4">
    <source>
        <dbReference type="ARBA" id="ARBA00022927"/>
    </source>
</evidence>
<keyword evidence="5 8" id="KW-1133">Transmembrane helix</keyword>
<comment type="similarity">
    <text evidence="7 8">Belongs to the SFT2 family.</text>
</comment>
<dbReference type="OMA" id="IAAIVWK"/>
<dbReference type="InterPro" id="IPR011691">
    <property type="entry name" value="Vesicle_transpt_SFT2"/>
</dbReference>
<sequence>MSAFKNLLGGKKEEEKTFVDDMRESCKLSYRERLYGFGIMFSVGCVLGIMSTFFVWDIPKGKPAAFAITYSLGSLCAIGSSAFLAGPWKQIKSMMKETRIIASSVYVVAIGFTLYFALGPNEPVLVLMCIIIQFLAGIWYCLSYIPYARRCVKSTLGGMVGV</sequence>
<name>A0A0L0D642_THETB</name>
<dbReference type="Pfam" id="PF04178">
    <property type="entry name" value="Got1"/>
    <property type="match status" value="1"/>
</dbReference>
<feature type="transmembrane region" description="Helical" evidence="8">
    <location>
        <begin position="124"/>
        <end position="145"/>
    </location>
</feature>
<dbReference type="GO" id="GO:0005737">
    <property type="term" value="C:cytoplasm"/>
    <property type="evidence" value="ECO:0007669"/>
    <property type="project" value="UniProtKB-ARBA"/>
</dbReference>
<dbReference type="SUPFAM" id="SSF103473">
    <property type="entry name" value="MFS general substrate transporter"/>
    <property type="match status" value="1"/>
</dbReference>
<dbReference type="AlphaFoldDB" id="A0A0L0D642"/>
<dbReference type="RefSeq" id="XP_013760060.1">
    <property type="nucleotide sequence ID" value="XM_013904606.1"/>
</dbReference>
<dbReference type="eggNOG" id="KOG2887">
    <property type="taxonomic scope" value="Eukaryota"/>
</dbReference>
<feature type="transmembrane region" description="Helical" evidence="8">
    <location>
        <begin position="100"/>
        <end position="118"/>
    </location>
</feature>
<dbReference type="InterPro" id="IPR007305">
    <property type="entry name" value="Vesicle_transpt_Got1/SFT2"/>
</dbReference>
<dbReference type="GO" id="GO:0016020">
    <property type="term" value="C:membrane"/>
    <property type="evidence" value="ECO:0007669"/>
    <property type="project" value="UniProtKB-SubCell"/>
</dbReference>
<evidence type="ECO:0000256" key="1">
    <source>
        <dbReference type="ARBA" id="ARBA00004141"/>
    </source>
</evidence>
<reference evidence="9 10" key="1">
    <citation type="submission" date="2010-05" db="EMBL/GenBank/DDBJ databases">
        <title>The Genome Sequence of Thecamonas trahens ATCC 50062.</title>
        <authorList>
            <consortium name="The Broad Institute Genome Sequencing Platform"/>
            <person name="Russ C."/>
            <person name="Cuomo C."/>
            <person name="Shea T."/>
            <person name="Young S.K."/>
            <person name="Zeng Q."/>
            <person name="Koehrsen M."/>
            <person name="Haas B."/>
            <person name="Borodovsky M."/>
            <person name="Guigo R."/>
            <person name="Alvarado L."/>
            <person name="Berlin A."/>
            <person name="Bochicchio J."/>
            <person name="Borenstein D."/>
            <person name="Chapman S."/>
            <person name="Chen Z."/>
            <person name="Freedman E."/>
            <person name="Gellesch M."/>
            <person name="Goldberg J."/>
            <person name="Griggs A."/>
            <person name="Gujja S."/>
            <person name="Heilman E."/>
            <person name="Heiman D."/>
            <person name="Hepburn T."/>
            <person name="Howarth C."/>
            <person name="Jen D."/>
            <person name="Larson L."/>
            <person name="Mehta T."/>
            <person name="Park D."/>
            <person name="Pearson M."/>
            <person name="Roberts A."/>
            <person name="Saif S."/>
            <person name="Shenoy N."/>
            <person name="Sisk P."/>
            <person name="Stolte C."/>
            <person name="Sykes S."/>
            <person name="Thomson T."/>
            <person name="Walk T."/>
            <person name="White J."/>
            <person name="Yandava C."/>
            <person name="Burger G."/>
            <person name="Gray M.W."/>
            <person name="Holland P.W.H."/>
            <person name="King N."/>
            <person name="Lang F.B.F."/>
            <person name="Roger A.J."/>
            <person name="Ruiz-Trillo I."/>
            <person name="Lander E."/>
            <person name="Nusbaum C."/>
        </authorList>
    </citation>
    <scope>NUCLEOTIDE SEQUENCE [LARGE SCALE GENOMIC DNA]</scope>
    <source>
        <strain evidence="9 10">ATCC 50062</strain>
    </source>
</reference>
<keyword evidence="6 8" id="KW-0472">Membrane</keyword>
<keyword evidence="2 8" id="KW-0813">Transport</keyword>
<evidence type="ECO:0000256" key="7">
    <source>
        <dbReference type="ARBA" id="ARBA00025800"/>
    </source>
</evidence>
<comment type="subcellular location">
    <subcellularLocation>
        <location evidence="1 8">Membrane</location>
        <topology evidence="1 8">Multi-pass membrane protein</topology>
    </subcellularLocation>
</comment>
<organism evidence="9 10">
    <name type="scientific">Thecamonas trahens ATCC 50062</name>
    <dbReference type="NCBI Taxonomy" id="461836"/>
    <lineage>
        <taxon>Eukaryota</taxon>
        <taxon>Apusozoa</taxon>
        <taxon>Apusomonadida</taxon>
        <taxon>Apusomonadidae</taxon>
        <taxon>Thecamonas</taxon>
    </lineage>
</organism>
<dbReference type="PANTHER" id="PTHR23137:SF6">
    <property type="entry name" value="VESICLE TRANSPORT PROTEIN"/>
    <property type="match status" value="1"/>
</dbReference>
<keyword evidence="10" id="KW-1185">Reference proteome</keyword>
<dbReference type="Proteomes" id="UP000054408">
    <property type="component" value="Unassembled WGS sequence"/>
</dbReference>
<protein>
    <recommendedName>
        <fullName evidence="8">Vesicle transport protein</fullName>
    </recommendedName>
</protein>
<feature type="transmembrane region" description="Helical" evidence="8">
    <location>
        <begin position="34"/>
        <end position="56"/>
    </location>
</feature>
<dbReference type="GO" id="GO:0012505">
    <property type="term" value="C:endomembrane system"/>
    <property type="evidence" value="ECO:0007669"/>
    <property type="project" value="UniProtKB-ARBA"/>
</dbReference>
<accession>A0A0L0D642</accession>
<feature type="transmembrane region" description="Helical" evidence="8">
    <location>
        <begin position="68"/>
        <end position="88"/>
    </location>
</feature>
<dbReference type="EMBL" id="GL349444">
    <property type="protein sequence ID" value="KNC46783.1"/>
    <property type="molecule type" value="Genomic_DNA"/>
</dbReference>
<dbReference type="OrthoDB" id="73614at2759"/>
<keyword evidence="4 8" id="KW-0653">Protein transport</keyword>
<gene>
    <name evidence="9" type="ORF">AMSG_03211</name>
</gene>
<evidence type="ECO:0000256" key="3">
    <source>
        <dbReference type="ARBA" id="ARBA00022692"/>
    </source>
</evidence>
<evidence type="ECO:0000313" key="10">
    <source>
        <dbReference type="Proteomes" id="UP000054408"/>
    </source>
</evidence>
<keyword evidence="3 8" id="KW-0812">Transmembrane</keyword>
<comment type="function">
    <text evidence="8">May be involved in fusion of retrograde transport vesicles derived from an endocytic compartment with the Golgi complex.</text>
</comment>
<proteinExistence type="inferred from homology"/>
<evidence type="ECO:0000256" key="5">
    <source>
        <dbReference type="ARBA" id="ARBA00022989"/>
    </source>
</evidence>
<evidence type="ECO:0000256" key="8">
    <source>
        <dbReference type="RuleBase" id="RU363111"/>
    </source>
</evidence>
<evidence type="ECO:0000256" key="2">
    <source>
        <dbReference type="ARBA" id="ARBA00022448"/>
    </source>
</evidence>
<dbReference type="InterPro" id="IPR036259">
    <property type="entry name" value="MFS_trans_sf"/>
</dbReference>
<evidence type="ECO:0000313" key="9">
    <source>
        <dbReference type="EMBL" id="KNC46783.1"/>
    </source>
</evidence>
<evidence type="ECO:0000256" key="6">
    <source>
        <dbReference type="ARBA" id="ARBA00023136"/>
    </source>
</evidence>
<dbReference type="GO" id="GO:0015031">
    <property type="term" value="P:protein transport"/>
    <property type="evidence" value="ECO:0007669"/>
    <property type="project" value="UniProtKB-KW"/>
</dbReference>
<dbReference type="PANTHER" id="PTHR23137">
    <property type="entry name" value="VESICLE TRANSPORT PROTEIN-RELATED"/>
    <property type="match status" value="1"/>
</dbReference>
<dbReference type="GeneID" id="25562830"/>
<dbReference type="STRING" id="461836.A0A0L0D642"/>